<reference evidence="4 5" key="1">
    <citation type="submission" date="2022-03" db="EMBL/GenBank/DDBJ databases">
        <title>Hymenobactersp. isolated from the air.</title>
        <authorList>
            <person name="Won M."/>
            <person name="Kwon S.-W."/>
        </authorList>
    </citation>
    <scope>NUCLEOTIDE SEQUENCE [LARGE SCALE GENOMIC DNA]</scope>
    <source>
        <strain evidence="4 5">KACC 21982</strain>
    </source>
</reference>
<evidence type="ECO:0000256" key="2">
    <source>
        <dbReference type="ARBA" id="ARBA00022679"/>
    </source>
</evidence>
<dbReference type="SUPFAM" id="SSF53448">
    <property type="entry name" value="Nucleotide-diphospho-sugar transferases"/>
    <property type="match status" value="1"/>
</dbReference>
<evidence type="ECO:0000313" key="5">
    <source>
        <dbReference type="Proteomes" id="UP000831113"/>
    </source>
</evidence>
<evidence type="ECO:0000313" key="4">
    <source>
        <dbReference type="EMBL" id="UOG75108.1"/>
    </source>
</evidence>
<keyword evidence="5" id="KW-1185">Reference proteome</keyword>
<dbReference type="Proteomes" id="UP000831113">
    <property type="component" value="Chromosome"/>
</dbReference>
<proteinExistence type="predicted"/>
<feature type="domain" description="Glycosyltransferase 2-like" evidence="3">
    <location>
        <begin position="10"/>
        <end position="148"/>
    </location>
</feature>
<sequence length="348" mass="40409">MASETAPAFSIIVPVYNGEHVIENCIKSVLGQSYTLYELIIIDDGSKDKTHEVCQKYYSIDSRIKYHKQENAGVSAARNNAIKMAQNEYILFVDADDYLLPDFVQSFNKLIVEKKVDTTTFVFQDFIADLKYKNGTTDSFNWCKFSYGKYSLEEALNKLTDMNWLEWGVPFAKLYRSSIIKNNTITFNEKVSFREDAMFMIEYLKHIDTIIFDPTANYHYAIDYTKSSLSNSTASFESEIIFFEFTKQIAALYSKKFKLTQGAQNVLYKLAYESLFRSINSCMYKYKVPMPKHKRIENLRSVSTTENIDYLFRSGVVNSKMKQVAVSLLKNKLYQVYDTLNKVRFNLT</sequence>
<evidence type="ECO:0000256" key="1">
    <source>
        <dbReference type="ARBA" id="ARBA00022676"/>
    </source>
</evidence>
<name>A0ABY4CXW5_9BACT</name>
<dbReference type="CDD" id="cd00761">
    <property type="entry name" value="Glyco_tranf_GTA_type"/>
    <property type="match status" value="1"/>
</dbReference>
<dbReference type="Pfam" id="PF00535">
    <property type="entry name" value="Glycos_transf_2"/>
    <property type="match status" value="1"/>
</dbReference>
<gene>
    <name evidence="4" type="ORF">MTX78_00585</name>
</gene>
<dbReference type="Gene3D" id="3.90.550.10">
    <property type="entry name" value="Spore Coat Polysaccharide Biosynthesis Protein SpsA, Chain A"/>
    <property type="match status" value="1"/>
</dbReference>
<protein>
    <submittedName>
        <fullName evidence="4">Glycosyltransferase</fullName>
    </submittedName>
</protein>
<dbReference type="InterPro" id="IPR029044">
    <property type="entry name" value="Nucleotide-diphossugar_trans"/>
</dbReference>
<dbReference type="PANTHER" id="PTHR22916">
    <property type="entry name" value="GLYCOSYLTRANSFERASE"/>
    <property type="match status" value="1"/>
</dbReference>
<keyword evidence="1" id="KW-0328">Glycosyltransferase</keyword>
<accession>A0ABY4CXW5</accession>
<organism evidence="4 5">
    <name type="scientific">Hymenobacter tibetensis</name>
    <dbReference type="NCBI Taxonomy" id="497967"/>
    <lineage>
        <taxon>Bacteria</taxon>
        <taxon>Pseudomonadati</taxon>
        <taxon>Bacteroidota</taxon>
        <taxon>Cytophagia</taxon>
        <taxon>Cytophagales</taxon>
        <taxon>Hymenobacteraceae</taxon>
        <taxon>Hymenobacter</taxon>
    </lineage>
</organism>
<dbReference type="RefSeq" id="WP_243798948.1">
    <property type="nucleotide sequence ID" value="NZ_CP094669.1"/>
</dbReference>
<keyword evidence="2" id="KW-0808">Transferase</keyword>
<evidence type="ECO:0000259" key="3">
    <source>
        <dbReference type="Pfam" id="PF00535"/>
    </source>
</evidence>
<dbReference type="InterPro" id="IPR001173">
    <property type="entry name" value="Glyco_trans_2-like"/>
</dbReference>
<dbReference type="PANTHER" id="PTHR22916:SF51">
    <property type="entry name" value="GLYCOSYLTRANSFERASE EPSH-RELATED"/>
    <property type="match status" value="1"/>
</dbReference>
<dbReference type="EMBL" id="CP094669">
    <property type="protein sequence ID" value="UOG75108.1"/>
    <property type="molecule type" value="Genomic_DNA"/>
</dbReference>